<name>A0A2G8JX57_STIJA</name>
<evidence type="ECO:0000313" key="2">
    <source>
        <dbReference type="Proteomes" id="UP000230750"/>
    </source>
</evidence>
<reference evidence="1 2" key="1">
    <citation type="journal article" date="2017" name="PLoS Biol.">
        <title>The sea cucumber genome provides insights into morphological evolution and visceral regeneration.</title>
        <authorList>
            <person name="Zhang X."/>
            <person name="Sun L."/>
            <person name="Yuan J."/>
            <person name="Sun Y."/>
            <person name="Gao Y."/>
            <person name="Zhang L."/>
            <person name="Li S."/>
            <person name="Dai H."/>
            <person name="Hamel J.F."/>
            <person name="Liu C."/>
            <person name="Yu Y."/>
            <person name="Liu S."/>
            <person name="Lin W."/>
            <person name="Guo K."/>
            <person name="Jin S."/>
            <person name="Xu P."/>
            <person name="Storey K.B."/>
            <person name="Huan P."/>
            <person name="Zhang T."/>
            <person name="Zhou Y."/>
            <person name="Zhang J."/>
            <person name="Lin C."/>
            <person name="Li X."/>
            <person name="Xing L."/>
            <person name="Huo D."/>
            <person name="Sun M."/>
            <person name="Wang L."/>
            <person name="Mercier A."/>
            <person name="Li F."/>
            <person name="Yang H."/>
            <person name="Xiang J."/>
        </authorList>
    </citation>
    <scope>NUCLEOTIDE SEQUENCE [LARGE SCALE GENOMIC DNA]</scope>
    <source>
        <strain evidence="1">Shaxun</strain>
        <tissue evidence="1">Muscle</tissue>
    </source>
</reference>
<accession>A0A2G8JX57</accession>
<organism evidence="1 2">
    <name type="scientific">Stichopus japonicus</name>
    <name type="common">Sea cucumber</name>
    <dbReference type="NCBI Taxonomy" id="307972"/>
    <lineage>
        <taxon>Eukaryota</taxon>
        <taxon>Metazoa</taxon>
        <taxon>Echinodermata</taxon>
        <taxon>Eleutherozoa</taxon>
        <taxon>Echinozoa</taxon>
        <taxon>Holothuroidea</taxon>
        <taxon>Aspidochirotacea</taxon>
        <taxon>Aspidochirotida</taxon>
        <taxon>Stichopodidae</taxon>
        <taxon>Apostichopus</taxon>
    </lineage>
</organism>
<proteinExistence type="predicted"/>
<sequence>MATTDSDRRLTSAFYNRTVNRAATLNDSVVGCLCAVDEQSEGQSERPYYLAQKRESIAKISEQILPLRDETWMAMMAFVVFIQIPTGSSKQGLPQSVTATEQRHLYKNWTQSMTSYPVNKKYKNFQLRERTERQECQNVDETCNKMNRRKCLTSNVIRRRNCRSHSNCEVENLAKKNDVGKFNDLADK</sequence>
<dbReference type="EMBL" id="MRZV01001135">
    <property type="protein sequence ID" value="PIK40322.1"/>
    <property type="molecule type" value="Genomic_DNA"/>
</dbReference>
<gene>
    <name evidence="1" type="ORF">BSL78_22826</name>
</gene>
<comment type="caution">
    <text evidence="1">The sequence shown here is derived from an EMBL/GenBank/DDBJ whole genome shotgun (WGS) entry which is preliminary data.</text>
</comment>
<evidence type="ECO:0000313" key="1">
    <source>
        <dbReference type="EMBL" id="PIK40322.1"/>
    </source>
</evidence>
<protein>
    <submittedName>
        <fullName evidence="1">Uncharacterized protein</fullName>
    </submittedName>
</protein>
<dbReference type="AlphaFoldDB" id="A0A2G8JX57"/>
<dbReference type="Proteomes" id="UP000230750">
    <property type="component" value="Unassembled WGS sequence"/>
</dbReference>
<keyword evidence="2" id="KW-1185">Reference proteome</keyword>